<dbReference type="Proteomes" id="UP001187192">
    <property type="component" value="Unassembled WGS sequence"/>
</dbReference>
<proteinExistence type="predicted"/>
<protein>
    <submittedName>
        <fullName evidence="1">Uncharacterized protein</fullName>
    </submittedName>
</protein>
<name>A0AA88AHD9_FICCA</name>
<evidence type="ECO:0000313" key="1">
    <source>
        <dbReference type="EMBL" id="GMN46033.1"/>
    </source>
</evidence>
<organism evidence="1 2">
    <name type="scientific">Ficus carica</name>
    <name type="common">Common fig</name>
    <dbReference type="NCBI Taxonomy" id="3494"/>
    <lineage>
        <taxon>Eukaryota</taxon>
        <taxon>Viridiplantae</taxon>
        <taxon>Streptophyta</taxon>
        <taxon>Embryophyta</taxon>
        <taxon>Tracheophyta</taxon>
        <taxon>Spermatophyta</taxon>
        <taxon>Magnoliopsida</taxon>
        <taxon>eudicotyledons</taxon>
        <taxon>Gunneridae</taxon>
        <taxon>Pentapetalae</taxon>
        <taxon>rosids</taxon>
        <taxon>fabids</taxon>
        <taxon>Rosales</taxon>
        <taxon>Moraceae</taxon>
        <taxon>Ficeae</taxon>
        <taxon>Ficus</taxon>
    </lineage>
</organism>
<dbReference type="AlphaFoldDB" id="A0AA88AHD9"/>
<gene>
    <name evidence="1" type="ORF">TIFTF001_015227</name>
</gene>
<dbReference type="EMBL" id="BTGU01000022">
    <property type="protein sequence ID" value="GMN46033.1"/>
    <property type="molecule type" value="Genomic_DNA"/>
</dbReference>
<accession>A0AA88AHD9</accession>
<sequence>MKNSLKKLRPTVSIIHIRTHNHNHNHQLPPPPPPSKQICSCCHLFGTLLLPPRRNSILTPPYPITAHYCVAAPITPTTQGFQSRLLTLHGRSSEPSSCLRSRKLLPHHPAKFAITMPPCRKANYLTPNPALQRCRSSL</sequence>
<evidence type="ECO:0000313" key="2">
    <source>
        <dbReference type="Proteomes" id="UP001187192"/>
    </source>
</evidence>
<reference evidence="1" key="1">
    <citation type="submission" date="2023-07" db="EMBL/GenBank/DDBJ databases">
        <title>draft genome sequence of fig (Ficus carica).</title>
        <authorList>
            <person name="Takahashi T."/>
            <person name="Nishimura K."/>
        </authorList>
    </citation>
    <scope>NUCLEOTIDE SEQUENCE</scope>
</reference>
<comment type="caution">
    <text evidence="1">The sequence shown here is derived from an EMBL/GenBank/DDBJ whole genome shotgun (WGS) entry which is preliminary data.</text>
</comment>
<keyword evidence="2" id="KW-1185">Reference proteome</keyword>